<dbReference type="InterPro" id="IPR044822">
    <property type="entry name" value="Myb_DNA-bind_4"/>
</dbReference>
<keyword evidence="2" id="KW-0812">Transmembrane</keyword>
<evidence type="ECO:0000313" key="5">
    <source>
        <dbReference type="Proteomes" id="UP000824890"/>
    </source>
</evidence>
<reference evidence="4 5" key="1">
    <citation type="submission" date="2021-05" db="EMBL/GenBank/DDBJ databases">
        <title>Genome Assembly of Synthetic Allotetraploid Brassica napus Reveals Homoeologous Exchanges between Subgenomes.</title>
        <authorList>
            <person name="Davis J.T."/>
        </authorList>
    </citation>
    <scope>NUCLEOTIDE SEQUENCE [LARGE SCALE GENOMIC DNA]</scope>
    <source>
        <strain evidence="5">cv. Da-Ae</strain>
        <tissue evidence="4">Seedling</tissue>
    </source>
</reference>
<organism evidence="4 5">
    <name type="scientific">Brassica napus</name>
    <name type="common">Rape</name>
    <dbReference type="NCBI Taxonomy" id="3708"/>
    <lineage>
        <taxon>Eukaryota</taxon>
        <taxon>Viridiplantae</taxon>
        <taxon>Streptophyta</taxon>
        <taxon>Embryophyta</taxon>
        <taxon>Tracheophyta</taxon>
        <taxon>Spermatophyta</taxon>
        <taxon>Magnoliopsida</taxon>
        <taxon>eudicotyledons</taxon>
        <taxon>Gunneridae</taxon>
        <taxon>Pentapetalae</taxon>
        <taxon>rosids</taxon>
        <taxon>malvids</taxon>
        <taxon>Brassicales</taxon>
        <taxon>Brassicaceae</taxon>
        <taxon>Brassiceae</taxon>
        <taxon>Brassica</taxon>
    </lineage>
</organism>
<evidence type="ECO:0000259" key="3">
    <source>
        <dbReference type="Pfam" id="PF13837"/>
    </source>
</evidence>
<evidence type="ECO:0000256" key="1">
    <source>
        <dbReference type="SAM" id="MobiDB-lite"/>
    </source>
</evidence>
<feature type="region of interest" description="Disordered" evidence="1">
    <location>
        <begin position="142"/>
        <end position="171"/>
    </location>
</feature>
<dbReference type="Gene3D" id="1.10.10.60">
    <property type="entry name" value="Homeodomain-like"/>
    <property type="match status" value="1"/>
</dbReference>
<keyword evidence="5" id="KW-1185">Reference proteome</keyword>
<dbReference type="Proteomes" id="UP000824890">
    <property type="component" value="Unassembled WGS sequence"/>
</dbReference>
<feature type="transmembrane region" description="Helical" evidence="2">
    <location>
        <begin position="368"/>
        <end position="388"/>
    </location>
</feature>
<protein>
    <recommendedName>
        <fullName evidence="3">Myb/SANT-like DNA-binding domain-containing protein</fullName>
    </recommendedName>
</protein>
<keyword evidence="2" id="KW-0472">Membrane</keyword>
<name>A0ABQ7ZCF1_BRANA</name>
<comment type="caution">
    <text evidence="4">The sequence shown here is derived from an EMBL/GenBank/DDBJ whole genome shotgun (WGS) entry which is preliminary data.</text>
</comment>
<dbReference type="Pfam" id="PF13837">
    <property type="entry name" value="Myb_DNA-bind_4"/>
    <property type="match status" value="1"/>
</dbReference>
<evidence type="ECO:0000313" key="4">
    <source>
        <dbReference type="EMBL" id="KAH0877768.1"/>
    </source>
</evidence>
<evidence type="ECO:0000256" key="2">
    <source>
        <dbReference type="SAM" id="Phobius"/>
    </source>
</evidence>
<feature type="domain" description="Myb/SANT-like DNA-binding" evidence="3">
    <location>
        <begin position="182"/>
        <end position="225"/>
    </location>
</feature>
<accession>A0ABQ7ZCF1</accession>
<proteinExistence type="predicted"/>
<feature type="compositionally biased region" description="Basic and acidic residues" evidence="1">
    <location>
        <begin position="142"/>
        <end position="158"/>
    </location>
</feature>
<feature type="transmembrane region" description="Helical" evidence="2">
    <location>
        <begin position="320"/>
        <end position="338"/>
    </location>
</feature>
<dbReference type="PANTHER" id="PTHR46327">
    <property type="entry name" value="F16F4.11 PROTEIN-RELATED"/>
    <property type="match status" value="1"/>
</dbReference>
<gene>
    <name evidence="4" type="ORF">HID58_065162</name>
</gene>
<dbReference type="PANTHER" id="PTHR46327:SF19">
    <property type="entry name" value="F16F4.11 PROTEIN"/>
    <property type="match status" value="1"/>
</dbReference>
<keyword evidence="2" id="KW-1133">Transmembrane helix</keyword>
<dbReference type="EMBL" id="JAGKQM010000015">
    <property type="protein sequence ID" value="KAH0877768.1"/>
    <property type="molecule type" value="Genomic_DNA"/>
</dbReference>
<sequence>MTRLVVFPNPNRENLGKAFRDWDLWGPFFFKPAELSSRTLVSSQPNRPRGSVLRQGFCVSGNPERLRSTADSFVQSLEGERDENSPQEGMVCGGALSYGSFDLQGSMRVHHHNPNSRPLGSLPFTVGTTQTCNHNMPLIEQHKGERENNSVSYDHEPSFSEEGGDGDDLSMDGGSRRKFAALQRKSKWKFVSEVLFERGYHVSPQQCEDKFNDLNKRFNKLNDNRLNLHHDLALQHSVKLAFRNIDDQENDDFRNHQLERRTNRKNRQHSISDLFIVLGLLAHQTRTLSHLWQSRIYFATIVIRLTQIGFSPFFSSIMNVLILSAFGFADVHMVEIFYKALKFKRFSKVSLYLDLRVLLAFKTSKKKIMFLFYLSFDVPILLILNPFICNTTQISFLSNTN</sequence>